<feature type="compositionally biased region" description="Low complexity" evidence="1">
    <location>
        <begin position="417"/>
        <end position="428"/>
    </location>
</feature>
<dbReference type="HOGENOM" id="CLU_021363_0_0_1"/>
<dbReference type="EMBL" id="CH408029">
    <property type="protein sequence ID" value="EAQ92891.1"/>
    <property type="molecule type" value="Genomic_DNA"/>
</dbReference>
<dbReference type="RefSeq" id="XP_001220347.1">
    <property type="nucleotide sequence ID" value="XM_001220346.1"/>
</dbReference>
<feature type="compositionally biased region" description="Polar residues" evidence="1">
    <location>
        <begin position="208"/>
        <end position="221"/>
    </location>
</feature>
<name>Q2HF78_CHAGB</name>
<feature type="compositionally biased region" description="Polar residues" evidence="1">
    <location>
        <begin position="404"/>
        <end position="415"/>
    </location>
</feature>
<feature type="compositionally biased region" description="Polar residues" evidence="1">
    <location>
        <begin position="436"/>
        <end position="448"/>
    </location>
</feature>
<gene>
    <name evidence="2" type="ORF">CHGG_01126</name>
</gene>
<reference evidence="3" key="1">
    <citation type="journal article" date="2015" name="Genome Announc.">
        <title>Draft genome sequence of the cellulolytic fungus Chaetomium globosum.</title>
        <authorList>
            <person name="Cuomo C.A."/>
            <person name="Untereiner W.A."/>
            <person name="Ma L.-J."/>
            <person name="Grabherr M."/>
            <person name="Birren B.W."/>
        </authorList>
    </citation>
    <scope>NUCLEOTIDE SEQUENCE [LARGE SCALE GENOMIC DNA]</scope>
    <source>
        <strain evidence="3">ATCC 6205 / CBS 148.51 / DSM 1962 / NBRC 6347 / NRRL 1970</strain>
    </source>
</reference>
<dbReference type="VEuPathDB" id="FungiDB:CHGG_01126"/>
<feature type="region of interest" description="Disordered" evidence="1">
    <location>
        <begin position="520"/>
        <end position="547"/>
    </location>
</feature>
<feature type="region of interest" description="Disordered" evidence="1">
    <location>
        <begin position="19"/>
        <end position="55"/>
    </location>
</feature>
<evidence type="ECO:0000313" key="3">
    <source>
        <dbReference type="Proteomes" id="UP000001056"/>
    </source>
</evidence>
<keyword evidence="3" id="KW-1185">Reference proteome</keyword>
<dbReference type="eggNOG" id="ENOG502R8BV">
    <property type="taxonomic scope" value="Eukaryota"/>
</dbReference>
<dbReference type="STRING" id="306901.Q2HF78"/>
<proteinExistence type="predicted"/>
<evidence type="ECO:0000313" key="2">
    <source>
        <dbReference type="EMBL" id="EAQ92891.1"/>
    </source>
</evidence>
<protein>
    <submittedName>
        <fullName evidence="2">Uncharacterized protein</fullName>
    </submittedName>
</protein>
<feature type="region of interest" description="Disordered" evidence="1">
    <location>
        <begin position="76"/>
        <end position="222"/>
    </location>
</feature>
<dbReference type="OMA" id="GYACSFY"/>
<feature type="region of interest" description="Disordered" evidence="1">
    <location>
        <begin position="329"/>
        <end position="353"/>
    </location>
</feature>
<dbReference type="Proteomes" id="UP000001056">
    <property type="component" value="Unassembled WGS sequence"/>
</dbReference>
<organism evidence="2 3">
    <name type="scientific">Chaetomium globosum (strain ATCC 6205 / CBS 148.51 / DSM 1962 / NBRC 6347 / NRRL 1970)</name>
    <name type="common">Soil fungus</name>
    <dbReference type="NCBI Taxonomy" id="306901"/>
    <lineage>
        <taxon>Eukaryota</taxon>
        <taxon>Fungi</taxon>
        <taxon>Dikarya</taxon>
        <taxon>Ascomycota</taxon>
        <taxon>Pezizomycotina</taxon>
        <taxon>Sordariomycetes</taxon>
        <taxon>Sordariomycetidae</taxon>
        <taxon>Sordariales</taxon>
        <taxon>Chaetomiaceae</taxon>
        <taxon>Chaetomium</taxon>
    </lineage>
</organism>
<feature type="compositionally biased region" description="Basic and acidic residues" evidence="1">
    <location>
        <begin position="525"/>
        <end position="535"/>
    </location>
</feature>
<evidence type="ECO:0000256" key="1">
    <source>
        <dbReference type="SAM" id="MobiDB-lite"/>
    </source>
</evidence>
<feature type="region of interest" description="Disordered" evidence="1">
    <location>
        <begin position="404"/>
        <end position="461"/>
    </location>
</feature>
<dbReference type="AlphaFoldDB" id="Q2HF78"/>
<feature type="compositionally biased region" description="Polar residues" evidence="1">
    <location>
        <begin position="129"/>
        <end position="140"/>
    </location>
</feature>
<accession>Q2HF78</accession>
<dbReference type="OrthoDB" id="5244801at2759"/>
<sequence length="656" mass="71382">MAMRFERLDKQLDRLEKLFSRKKKTTEPHASGVQTTTRPATPVPSLDGFDATLRKFPQTSYIRPTSSRMVAREEVILSPNAGRRARSLPEPPSTPRLPPSESTISNENDGCPPIPARYSSFRPSDDQRSSSVYPDSSNDGPSLGLLEFSFSTSSSDFDCDSSPRRRSRPISKPLIRTQSVSASPKARLDRKRYSTVSPDEASLPEGQVGTSTQEYKTSDLTPLQRESHCLGIASQKYLAPSLLPTVSPAKAGLNQAVNRIGNTSQRPKSLLPIATDVKYASESLRKSISLSNLSTTKTAESDTVLKEPSLKEFLALSDDDIADGHAADRARPSATNPPCFGLPPNPSSASTPVRTKPAYPLLTLSPPLASRPAAAAAFEAARIATKYQFDLVYVVNLWPTHMSRPSRSSPLSQFCGTPLTTSPTRTATPSPPQTPVSNASSYDSGFESSRTRAAPRDSVRSATTGRLLAAYGLPSIMYPFRISAPVHQKVLRTQGWLEYRNETNAQDEFARGYSCAFYTGHSAPRGRESNPDAKPKQQQQQKKKPANRGIIFAAFRLPGEDGAPVCSSPEELEELHKDSEALVDMLIDIHMAQRHRRVPTTPTRRCVGGGGGRMMEAAAPLPDLTASRDLEISCFSSGFQDSSLGTAERYPTPVEG</sequence>
<dbReference type="InParanoid" id="Q2HF78"/>
<feature type="compositionally biased region" description="Pro residues" evidence="1">
    <location>
        <begin position="89"/>
        <end position="98"/>
    </location>
</feature>
<dbReference type="GeneID" id="4387636"/>